<feature type="non-terminal residue" evidence="3">
    <location>
        <position position="1"/>
    </location>
</feature>
<dbReference type="SUPFAM" id="SSF53448">
    <property type="entry name" value="Nucleotide-diphospho-sugar transferases"/>
    <property type="match status" value="1"/>
</dbReference>
<evidence type="ECO:0000313" key="3">
    <source>
        <dbReference type="EMBL" id="KAK3096994.1"/>
    </source>
</evidence>
<dbReference type="EMBL" id="VSWD01000007">
    <property type="protein sequence ID" value="KAK3096994.1"/>
    <property type="molecule type" value="Genomic_DNA"/>
</dbReference>
<dbReference type="InterPro" id="IPR015915">
    <property type="entry name" value="Kelch-typ_b-propeller"/>
</dbReference>
<keyword evidence="2" id="KW-0677">Repeat</keyword>
<dbReference type="Gene3D" id="3.90.550.10">
    <property type="entry name" value="Spore Coat Polysaccharide Biosynthesis Protein SpsA, Chain A"/>
    <property type="match status" value="1"/>
</dbReference>
<accession>A0AA88YHI0</accession>
<dbReference type="InterPro" id="IPR029044">
    <property type="entry name" value="Nucleotide-diphossugar_trans"/>
</dbReference>
<evidence type="ECO:0000313" key="4">
    <source>
        <dbReference type="Proteomes" id="UP001186944"/>
    </source>
</evidence>
<sequence length="845" mass="95516">RKTKQAGLKKMLQNDIKVQWKRSEVQFQFPSREGQCCCGVENKLYIFGGVLQGEGMDLVESNDLLCFEKDKNLWEKVEAKGSPPPPRISGSLVAVGRRVYLFGGLSHTSGWLNDLYVYDIDTSTWCQVEYKGSCPSARDKLQGCAVGKSIYYFGGFGPKQNDLMDDDEEWEDEEDEEDLPDQEAAAFGWFNDLFVFDTETSTWSQPMQLNLGVPSARAAHGMCAVDNCLVIFGGKDMEGRQNDIHIFDTVSRKWKTDLVMKGKPPTPRSFHTTTAVGKRVVIIGGRGQDDQHLSDFEIFDLETQEWLQPKVTGDVPSGRGQHSVAVVGDCLILHGGTSNFNKEIMQCQEFHSDTYYINSVDEIFLPSHIRRFYSYRSSNISHLFGMMNTKVNSDDIFIRDNITYSGSKQNTCESTYFDNRFLASIIINAVTCSPSILPVTLQSIEKFTDKNSLAKIVICSTRRKFDMFNKFRNESGFSSLFEWIVLEESSDDMFVLAEGAKAAADSGSIVYVDDMTIFSEGWLTPLLTIVGNDSSVIAQPSLDILTTKSAENPGGDVPVARYRGITDWRLRFVLVNNMFDHGSAPYSSPMLMNHVFVLSKDLCDDFMNFYRNNNAWPMSRMELSFYSWMCGHRIMVSPCSRAGRLADINDGPGFPQRNQAARFWLGDYKKYFDIANHVTAEEDGYGSLSENEFSSLGCRTIEWFIKGFSSGLEKPPHGAMVFGKMRSPQNICVGYNIRKNKHLLLVPCNSAETVNIGVTDDGLLKMGGQCLFAYRTYIQPRNCSEQDLGEWAYTSEQTLRWYDNRCITVMVAKHSDPELRLHPCIKKMRDFATWTFDYSIPLEAT</sequence>
<proteinExistence type="predicted"/>
<dbReference type="Pfam" id="PF24681">
    <property type="entry name" value="Kelch_KLHDC2_KLHL20_DRC7"/>
    <property type="match status" value="2"/>
</dbReference>
<dbReference type="InterPro" id="IPR035992">
    <property type="entry name" value="Ricin_B-like_lectins"/>
</dbReference>
<organism evidence="3 4">
    <name type="scientific">Pinctada imbricata</name>
    <name type="common">Atlantic pearl-oyster</name>
    <name type="synonym">Pinctada martensii</name>
    <dbReference type="NCBI Taxonomy" id="66713"/>
    <lineage>
        <taxon>Eukaryota</taxon>
        <taxon>Metazoa</taxon>
        <taxon>Spiralia</taxon>
        <taxon>Lophotrochozoa</taxon>
        <taxon>Mollusca</taxon>
        <taxon>Bivalvia</taxon>
        <taxon>Autobranchia</taxon>
        <taxon>Pteriomorphia</taxon>
        <taxon>Pterioida</taxon>
        <taxon>Pterioidea</taxon>
        <taxon>Pteriidae</taxon>
        <taxon>Pinctada</taxon>
    </lineage>
</organism>
<dbReference type="SMART" id="SM00612">
    <property type="entry name" value="Kelch"/>
    <property type="match status" value="2"/>
</dbReference>
<dbReference type="AlphaFoldDB" id="A0AA88YHI0"/>
<dbReference type="SUPFAM" id="SSF117281">
    <property type="entry name" value="Kelch motif"/>
    <property type="match status" value="2"/>
</dbReference>
<reference evidence="3" key="1">
    <citation type="submission" date="2019-08" db="EMBL/GenBank/DDBJ databases">
        <title>The improved chromosome-level genome for the pearl oyster Pinctada fucata martensii using PacBio sequencing and Hi-C.</title>
        <authorList>
            <person name="Zheng Z."/>
        </authorList>
    </citation>
    <scope>NUCLEOTIDE SEQUENCE</scope>
    <source>
        <strain evidence="3">ZZ-2019</strain>
        <tissue evidence="3">Adductor muscle</tissue>
    </source>
</reference>
<gene>
    <name evidence="3" type="ORF">FSP39_005475</name>
</gene>
<comment type="caution">
    <text evidence="3">The sequence shown here is derived from an EMBL/GenBank/DDBJ whole genome shotgun (WGS) entry which is preliminary data.</text>
</comment>
<name>A0AA88YHI0_PINIB</name>
<dbReference type="Proteomes" id="UP001186944">
    <property type="component" value="Unassembled WGS sequence"/>
</dbReference>
<dbReference type="PANTHER" id="PTHR46093">
    <property type="entry name" value="ACYL-COA-BINDING DOMAIN-CONTAINING PROTEIN 5"/>
    <property type="match status" value="1"/>
</dbReference>
<dbReference type="PANTHER" id="PTHR46093:SF18">
    <property type="entry name" value="FIBRONECTIN TYPE-III DOMAIN-CONTAINING PROTEIN"/>
    <property type="match status" value="1"/>
</dbReference>
<dbReference type="InterPro" id="IPR006652">
    <property type="entry name" value="Kelch_1"/>
</dbReference>
<dbReference type="Gene3D" id="2.120.10.80">
    <property type="entry name" value="Kelch-type beta propeller"/>
    <property type="match status" value="2"/>
</dbReference>
<keyword evidence="1" id="KW-0880">Kelch repeat</keyword>
<evidence type="ECO:0000256" key="1">
    <source>
        <dbReference type="ARBA" id="ARBA00022441"/>
    </source>
</evidence>
<evidence type="ECO:0000256" key="2">
    <source>
        <dbReference type="ARBA" id="ARBA00022737"/>
    </source>
</evidence>
<protein>
    <submittedName>
        <fullName evidence="3">Uncharacterized protein</fullName>
    </submittedName>
</protein>
<dbReference type="SUPFAM" id="SSF50370">
    <property type="entry name" value="Ricin B-like lectins"/>
    <property type="match status" value="1"/>
</dbReference>
<keyword evidence="4" id="KW-1185">Reference proteome</keyword>